<evidence type="ECO:0000256" key="1">
    <source>
        <dbReference type="ARBA" id="ARBA00022490"/>
    </source>
</evidence>
<dbReference type="PRINTS" id="PR01020">
    <property type="entry name" value="LPSBIOSNTHSS"/>
</dbReference>
<dbReference type="GO" id="GO:0005737">
    <property type="term" value="C:cytoplasm"/>
    <property type="evidence" value="ECO:0007669"/>
    <property type="project" value="UniProtKB-SubCell"/>
</dbReference>
<evidence type="ECO:0000256" key="8">
    <source>
        <dbReference type="ARBA" id="ARBA00029346"/>
    </source>
</evidence>
<dbReference type="CDD" id="cd02163">
    <property type="entry name" value="PPAT"/>
    <property type="match status" value="1"/>
</dbReference>
<evidence type="ECO:0000256" key="4">
    <source>
        <dbReference type="ARBA" id="ARBA00022741"/>
    </source>
</evidence>
<evidence type="ECO:0000256" key="7">
    <source>
        <dbReference type="ARBA" id="ARBA00022993"/>
    </source>
</evidence>
<dbReference type="EMBL" id="FMAC01000002">
    <property type="protein sequence ID" value="SCB17286.1"/>
    <property type="molecule type" value="Genomic_DNA"/>
</dbReference>
<evidence type="ECO:0000259" key="10">
    <source>
        <dbReference type="Pfam" id="PF01467"/>
    </source>
</evidence>
<protein>
    <recommendedName>
        <fullName evidence="9">Phosphopantetheine adenylyltransferase</fullName>
        <ecNumber evidence="9">2.7.7.3</ecNumber>
    </recommendedName>
    <alternativeName>
        <fullName evidence="9">Dephospho-CoA pyrophosphorylase</fullName>
    </alternativeName>
    <alternativeName>
        <fullName evidence="9">Pantetheine-phosphate adenylyltransferase</fullName>
        <shortName evidence="9">PPAT</shortName>
    </alternativeName>
</protein>
<dbReference type="GO" id="GO:0005524">
    <property type="term" value="F:ATP binding"/>
    <property type="evidence" value="ECO:0007669"/>
    <property type="project" value="UniProtKB-KW"/>
</dbReference>
<feature type="binding site" evidence="9">
    <location>
        <position position="103"/>
    </location>
    <ligand>
        <name>ATP</name>
        <dbReference type="ChEBI" id="CHEBI:30616"/>
    </ligand>
</feature>
<comment type="catalytic activity">
    <reaction evidence="8 9">
        <text>(R)-4'-phosphopantetheine + ATP + H(+) = 3'-dephospho-CoA + diphosphate</text>
        <dbReference type="Rhea" id="RHEA:19801"/>
        <dbReference type="ChEBI" id="CHEBI:15378"/>
        <dbReference type="ChEBI" id="CHEBI:30616"/>
        <dbReference type="ChEBI" id="CHEBI:33019"/>
        <dbReference type="ChEBI" id="CHEBI:57328"/>
        <dbReference type="ChEBI" id="CHEBI:61723"/>
        <dbReference type="EC" id="2.7.7.3"/>
    </reaction>
</comment>
<comment type="function">
    <text evidence="9">Reversibly transfers an adenylyl group from ATP to 4'-phosphopantetheine, yielding dephospho-CoA (dPCoA) and pyrophosphate.</text>
</comment>
<keyword evidence="1 9" id="KW-0963">Cytoplasm</keyword>
<reference evidence="12" key="1">
    <citation type="submission" date="2016-08" db="EMBL/GenBank/DDBJ databases">
        <authorList>
            <person name="Varghese N."/>
            <person name="Submissions Spin"/>
        </authorList>
    </citation>
    <scope>NUCLEOTIDE SEQUENCE [LARGE SCALE GENOMIC DNA]</scope>
    <source>
        <strain evidence="12">CCBAU 57015</strain>
    </source>
</reference>
<comment type="similarity">
    <text evidence="9">Belongs to the bacterial CoaD family.</text>
</comment>
<dbReference type="PANTHER" id="PTHR21342:SF1">
    <property type="entry name" value="PHOSPHOPANTETHEINE ADENYLYLTRANSFERASE"/>
    <property type="match status" value="1"/>
</dbReference>
<feature type="binding site" evidence="9">
    <location>
        <position position="92"/>
    </location>
    <ligand>
        <name>substrate</name>
    </ligand>
</feature>
<feature type="binding site" evidence="9">
    <location>
        <begin position="93"/>
        <end position="95"/>
    </location>
    <ligand>
        <name>ATP</name>
        <dbReference type="ChEBI" id="CHEBI:30616"/>
    </ligand>
</feature>
<comment type="pathway">
    <text evidence="9">Cofactor biosynthesis; coenzyme A biosynthesis; CoA from (R)-pantothenate: step 4/5.</text>
</comment>
<keyword evidence="5 9" id="KW-0067">ATP-binding</keyword>
<feature type="binding site" evidence="9">
    <location>
        <position position="41"/>
    </location>
    <ligand>
        <name>substrate</name>
    </ligand>
</feature>
<dbReference type="Pfam" id="PF01467">
    <property type="entry name" value="CTP_transf_like"/>
    <property type="match status" value="1"/>
</dbReference>
<dbReference type="UniPathway" id="UPA00241">
    <property type="reaction ID" value="UER00355"/>
</dbReference>
<evidence type="ECO:0000313" key="11">
    <source>
        <dbReference type="EMBL" id="SCB17286.1"/>
    </source>
</evidence>
<dbReference type="PANTHER" id="PTHR21342">
    <property type="entry name" value="PHOSPHOPANTETHEINE ADENYLYLTRANSFERASE"/>
    <property type="match status" value="1"/>
</dbReference>
<feature type="binding site" evidence="9">
    <location>
        <position position="17"/>
    </location>
    <ligand>
        <name>ATP</name>
        <dbReference type="ChEBI" id="CHEBI:30616"/>
    </ligand>
</feature>
<evidence type="ECO:0000256" key="6">
    <source>
        <dbReference type="ARBA" id="ARBA00022842"/>
    </source>
</evidence>
<evidence type="ECO:0000256" key="3">
    <source>
        <dbReference type="ARBA" id="ARBA00022695"/>
    </source>
</evidence>
<dbReference type="InterPro" id="IPR004821">
    <property type="entry name" value="Cyt_trans-like"/>
</dbReference>
<dbReference type="GO" id="GO:0004595">
    <property type="term" value="F:pantetheine-phosphate adenylyltransferase activity"/>
    <property type="evidence" value="ECO:0007669"/>
    <property type="project" value="UniProtKB-UniRule"/>
</dbReference>
<dbReference type="EC" id="2.7.7.3" evidence="9"/>
<dbReference type="Proteomes" id="UP000186228">
    <property type="component" value="Unassembled WGS sequence"/>
</dbReference>
<dbReference type="RefSeq" id="WP_015339888.1">
    <property type="nucleotide sequence ID" value="NZ_FMAC01000002.1"/>
</dbReference>
<keyword evidence="3 9" id="KW-0548">Nucleotidyltransferase</keyword>
<keyword evidence="6 9" id="KW-0460">Magnesium</keyword>
<dbReference type="AlphaFoldDB" id="A0A1C3UP81"/>
<name>A0A1C3UP81_9HYPH</name>
<dbReference type="SUPFAM" id="SSF52374">
    <property type="entry name" value="Nucleotidylyl transferase"/>
    <property type="match status" value="1"/>
</dbReference>
<gene>
    <name evidence="9" type="primary">coaD</name>
    <name evidence="11" type="ORF">GA0061100_102832</name>
</gene>
<comment type="subcellular location">
    <subcellularLocation>
        <location evidence="9">Cytoplasm</location>
    </subcellularLocation>
</comment>
<evidence type="ECO:0000313" key="12">
    <source>
        <dbReference type="Proteomes" id="UP000186228"/>
    </source>
</evidence>
<dbReference type="GO" id="GO:0015937">
    <property type="term" value="P:coenzyme A biosynthetic process"/>
    <property type="evidence" value="ECO:0007669"/>
    <property type="project" value="UniProtKB-UniRule"/>
</dbReference>
<feature type="binding site" evidence="9">
    <location>
        <position position="9"/>
    </location>
    <ligand>
        <name>substrate</name>
    </ligand>
</feature>
<keyword evidence="12" id="KW-1185">Reference proteome</keyword>
<feature type="binding site" evidence="9">
    <location>
        <begin position="9"/>
        <end position="10"/>
    </location>
    <ligand>
        <name>ATP</name>
        <dbReference type="ChEBI" id="CHEBI:30616"/>
    </ligand>
</feature>
<comment type="subunit">
    <text evidence="9">Homohexamer.</text>
</comment>
<feature type="site" description="Transition state stabilizer" evidence="9">
    <location>
        <position position="17"/>
    </location>
</feature>
<dbReference type="OrthoDB" id="9806661at2"/>
<dbReference type="InterPro" id="IPR001980">
    <property type="entry name" value="PPAT"/>
</dbReference>
<organism evidence="11 12">
    <name type="scientific">Rhizobium hainanense</name>
    <dbReference type="NCBI Taxonomy" id="52131"/>
    <lineage>
        <taxon>Bacteria</taxon>
        <taxon>Pseudomonadati</taxon>
        <taxon>Pseudomonadota</taxon>
        <taxon>Alphaproteobacteria</taxon>
        <taxon>Hyphomicrobiales</taxon>
        <taxon>Rhizobiaceae</taxon>
        <taxon>Rhizobium/Agrobacterium group</taxon>
        <taxon>Rhizobium</taxon>
    </lineage>
</organism>
<dbReference type="NCBIfam" id="TIGR01510">
    <property type="entry name" value="coaD_prev_kdtB"/>
    <property type="match status" value="1"/>
</dbReference>
<keyword evidence="7 9" id="KW-0173">Coenzyme A biosynthesis</keyword>
<dbReference type="NCBIfam" id="TIGR00125">
    <property type="entry name" value="cyt_tran_rel"/>
    <property type="match status" value="1"/>
</dbReference>
<evidence type="ECO:0000256" key="9">
    <source>
        <dbReference type="HAMAP-Rule" id="MF_00151"/>
    </source>
</evidence>
<accession>A0A1C3UP81</accession>
<sequence length="170" mass="17976">MTTAFYPGSFDPMTNGHLDVLVQALNVAAKVIVAIGIHPGKKPLFSFEERAELIRRSLGEALPQKAGDISVVAFDNLVVDAARAHGATLLVRGLRDGTDLDYEMQMAGMNRQMAPDIQTLFLPAGTASRPITATLVRQIASMGGDVSAFVPSAVLEALNGKLKNKASGNS</sequence>
<evidence type="ECO:0000256" key="2">
    <source>
        <dbReference type="ARBA" id="ARBA00022679"/>
    </source>
</evidence>
<keyword evidence="4 9" id="KW-0547">Nucleotide-binding</keyword>
<proteinExistence type="inferred from homology"/>
<dbReference type="InterPro" id="IPR014729">
    <property type="entry name" value="Rossmann-like_a/b/a_fold"/>
</dbReference>
<feature type="binding site" evidence="9">
    <location>
        <position position="78"/>
    </location>
    <ligand>
        <name>substrate</name>
    </ligand>
</feature>
<dbReference type="STRING" id="52131.GA0061100_102832"/>
<evidence type="ECO:0000256" key="5">
    <source>
        <dbReference type="ARBA" id="ARBA00022840"/>
    </source>
</evidence>
<comment type="cofactor">
    <cofactor evidence="9">
        <name>Mg(2+)</name>
        <dbReference type="ChEBI" id="CHEBI:18420"/>
    </cofactor>
</comment>
<dbReference type="HAMAP" id="MF_00151">
    <property type="entry name" value="PPAT_bact"/>
    <property type="match status" value="1"/>
</dbReference>
<feature type="binding site" evidence="9">
    <location>
        <begin position="128"/>
        <end position="134"/>
    </location>
    <ligand>
        <name>ATP</name>
        <dbReference type="ChEBI" id="CHEBI:30616"/>
    </ligand>
</feature>
<dbReference type="Gene3D" id="3.40.50.620">
    <property type="entry name" value="HUPs"/>
    <property type="match status" value="1"/>
</dbReference>
<keyword evidence="2 9" id="KW-0808">Transferase</keyword>
<feature type="domain" description="Cytidyltransferase-like" evidence="10">
    <location>
        <begin position="5"/>
        <end position="138"/>
    </location>
</feature>